<evidence type="ECO:0000313" key="2">
    <source>
        <dbReference type="Proteomes" id="UP001163846"/>
    </source>
</evidence>
<keyword evidence="2" id="KW-1185">Reference proteome</keyword>
<name>A0AA38NUP2_9AGAR</name>
<reference evidence="1" key="1">
    <citation type="submission" date="2022-08" db="EMBL/GenBank/DDBJ databases">
        <authorList>
            <consortium name="DOE Joint Genome Institute"/>
            <person name="Min B."/>
            <person name="Riley R."/>
            <person name="Sierra-Patev S."/>
            <person name="Naranjo-Ortiz M."/>
            <person name="Looney B."/>
            <person name="Konkel Z."/>
            <person name="Slot J.C."/>
            <person name="Sakamoto Y."/>
            <person name="Steenwyk J.L."/>
            <person name="Rokas A."/>
            <person name="Carro J."/>
            <person name="Camarero S."/>
            <person name="Ferreira P."/>
            <person name="Molpeceres G."/>
            <person name="Ruiz-Duenas F.J."/>
            <person name="Serrano A."/>
            <person name="Henrissat B."/>
            <person name="Drula E."/>
            <person name="Hughes K.W."/>
            <person name="Mata J.L."/>
            <person name="Ishikawa N.K."/>
            <person name="Vargas-Isla R."/>
            <person name="Ushijima S."/>
            <person name="Smith C.A."/>
            <person name="Ahrendt S."/>
            <person name="Andreopoulos W."/>
            <person name="He G."/>
            <person name="Labutti K."/>
            <person name="Lipzen A."/>
            <person name="Ng V."/>
            <person name="Sandor L."/>
            <person name="Barry K."/>
            <person name="Martinez A.T."/>
            <person name="Xiao Y."/>
            <person name="Gibbons J.G."/>
            <person name="Terashima K."/>
            <person name="Hibbett D.S."/>
            <person name="Grigoriev I.V."/>
        </authorList>
    </citation>
    <scope>NUCLEOTIDE SEQUENCE</scope>
    <source>
        <strain evidence="1">TFB9207</strain>
    </source>
</reference>
<organism evidence="1 2">
    <name type="scientific">Lentinula raphanica</name>
    <dbReference type="NCBI Taxonomy" id="153919"/>
    <lineage>
        <taxon>Eukaryota</taxon>
        <taxon>Fungi</taxon>
        <taxon>Dikarya</taxon>
        <taxon>Basidiomycota</taxon>
        <taxon>Agaricomycotina</taxon>
        <taxon>Agaricomycetes</taxon>
        <taxon>Agaricomycetidae</taxon>
        <taxon>Agaricales</taxon>
        <taxon>Marasmiineae</taxon>
        <taxon>Omphalotaceae</taxon>
        <taxon>Lentinula</taxon>
    </lineage>
</organism>
<dbReference type="AlphaFoldDB" id="A0AA38NUP2"/>
<dbReference type="Proteomes" id="UP001163846">
    <property type="component" value="Unassembled WGS sequence"/>
</dbReference>
<dbReference type="EMBL" id="MU808011">
    <property type="protein sequence ID" value="KAJ3830944.1"/>
    <property type="molecule type" value="Genomic_DNA"/>
</dbReference>
<proteinExistence type="predicted"/>
<protein>
    <submittedName>
        <fullName evidence="1">Uncharacterized protein</fullName>
    </submittedName>
</protein>
<evidence type="ECO:0000313" key="1">
    <source>
        <dbReference type="EMBL" id="KAJ3830944.1"/>
    </source>
</evidence>
<accession>A0AA38NUP2</accession>
<comment type="caution">
    <text evidence="1">The sequence shown here is derived from an EMBL/GenBank/DDBJ whole genome shotgun (WGS) entry which is preliminary data.</text>
</comment>
<gene>
    <name evidence="1" type="ORF">F5878DRAFT_668133</name>
</gene>
<sequence length="61" mass="6783">MSLSSRLKTVLNNIKPTANSTTCLMALQELIEAFVRELIKILGGRSADRDENDDDDGDEEE</sequence>